<dbReference type="AlphaFoldDB" id="A0AAD5DZ75"/>
<reference evidence="1" key="1">
    <citation type="submission" date="2021-06" db="EMBL/GenBank/DDBJ databases">
        <authorList>
            <consortium name="DOE Joint Genome Institute"/>
            <person name="Mondo S.J."/>
            <person name="Amses K.R."/>
            <person name="Simmons D.R."/>
            <person name="Longcore J.E."/>
            <person name="Seto K."/>
            <person name="Alves G.H."/>
            <person name="Bonds A.E."/>
            <person name="Quandt C.A."/>
            <person name="Davis W.J."/>
            <person name="Chang Y."/>
            <person name="Letcher P.M."/>
            <person name="Powell M.J."/>
            <person name="Kuo A."/>
            <person name="Labutti K."/>
            <person name="Pangilinan J."/>
            <person name="Andreopoulos W."/>
            <person name="Tritt A."/>
            <person name="Riley R."/>
            <person name="Hundley H."/>
            <person name="Johnson J."/>
            <person name="Lipzen A."/>
            <person name="Barry K."/>
            <person name="Berbee M.L."/>
            <person name="Buchler N.E."/>
            <person name="Grigoriev I.V."/>
            <person name="Spatafora J.W."/>
            <person name="Stajich J.E."/>
            <person name="James T.Y."/>
        </authorList>
    </citation>
    <scope>NUCLEOTIDE SEQUENCE</scope>
    <source>
        <strain evidence="1">AG</strain>
    </source>
</reference>
<dbReference type="EMBL" id="MU621014">
    <property type="protein sequence ID" value="KAI8574986.1"/>
    <property type="molecule type" value="Genomic_DNA"/>
</dbReference>
<sequence length="119" mass="13894">MGALFANSGFRTVTNSNITMNIFIKSCLRRMLLKNYTFYNNMTASMLHSLLLERNLKMTKMMKDQLLQFFKLCDNDETIIKRVCLPSVAYSDLRATTRFLCFPTLYSSHAQTLFDHQML</sequence>
<organism evidence="1 2">
    <name type="scientific">Umbelopsis ramanniana AG</name>
    <dbReference type="NCBI Taxonomy" id="1314678"/>
    <lineage>
        <taxon>Eukaryota</taxon>
        <taxon>Fungi</taxon>
        <taxon>Fungi incertae sedis</taxon>
        <taxon>Mucoromycota</taxon>
        <taxon>Mucoromycotina</taxon>
        <taxon>Umbelopsidomycetes</taxon>
        <taxon>Umbelopsidales</taxon>
        <taxon>Umbelopsidaceae</taxon>
        <taxon>Umbelopsis</taxon>
    </lineage>
</organism>
<evidence type="ECO:0000313" key="1">
    <source>
        <dbReference type="EMBL" id="KAI8574986.1"/>
    </source>
</evidence>
<protein>
    <submittedName>
        <fullName evidence="1">Uncharacterized protein</fullName>
    </submittedName>
</protein>
<accession>A0AAD5DZ75</accession>
<dbReference type="GeneID" id="75918054"/>
<evidence type="ECO:0000313" key="2">
    <source>
        <dbReference type="Proteomes" id="UP001206595"/>
    </source>
</evidence>
<gene>
    <name evidence="1" type="ORF">K450DRAFT_263841</name>
</gene>
<keyword evidence="2" id="KW-1185">Reference proteome</keyword>
<reference evidence="1" key="2">
    <citation type="journal article" date="2022" name="Proc. Natl. Acad. Sci. U.S.A.">
        <title>Diploid-dominant life cycles characterize the early evolution of Fungi.</title>
        <authorList>
            <person name="Amses K.R."/>
            <person name="Simmons D.R."/>
            <person name="Longcore J.E."/>
            <person name="Mondo S.J."/>
            <person name="Seto K."/>
            <person name="Jeronimo G.H."/>
            <person name="Bonds A.E."/>
            <person name="Quandt C.A."/>
            <person name="Davis W.J."/>
            <person name="Chang Y."/>
            <person name="Federici B.A."/>
            <person name="Kuo A."/>
            <person name="LaButti K."/>
            <person name="Pangilinan J."/>
            <person name="Andreopoulos W."/>
            <person name="Tritt A."/>
            <person name="Riley R."/>
            <person name="Hundley H."/>
            <person name="Johnson J."/>
            <person name="Lipzen A."/>
            <person name="Barry K."/>
            <person name="Lang B.F."/>
            <person name="Cuomo C.A."/>
            <person name="Buchler N.E."/>
            <person name="Grigoriev I.V."/>
            <person name="Spatafora J.W."/>
            <person name="Stajich J.E."/>
            <person name="James T.Y."/>
        </authorList>
    </citation>
    <scope>NUCLEOTIDE SEQUENCE</scope>
    <source>
        <strain evidence="1">AG</strain>
    </source>
</reference>
<dbReference type="RefSeq" id="XP_051439992.1">
    <property type="nucleotide sequence ID" value="XM_051592712.1"/>
</dbReference>
<comment type="caution">
    <text evidence="1">The sequence shown here is derived from an EMBL/GenBank/DDBJ whole genome shotgun (WGS) entry which is preliminary data.</text>
</comment>
<name>A0AAD5DZ75_UMBRA</name>
<proteinExistence type="predicted"/>
<dbReference type="Proteomes" id="UP001206595">
    <property type="component" value="Unassembled WGS sequence"/>
</dbReference>